<evidence type="ECO:0000256" key="3">
    <source>
        <dbReference type="ARBA" id="ARBA00023125"/>
    </source>
</evidence>
<evidence type="ECO:0000256" key="4">
    <source>
        <dbReference type="ARBA" id="ARBA00023172"/>
    </source>
</evidence>
<dbReference type="STRING" id="667725.A0A0L0GCS4"/>
<dbReference type="OrthoDB" id="5957327at2759"/>
<keyword evidence="4" id="KW-0233">DNA recombination</keyword>
<evidence type="ECO:0000259" key="6">
    <source>
        <dbReference type="Pfam" id="PF26169"/>
    </source>
</evidence>
<dbReference type="Pfam" id="PF26169">
    <property type="entry name" value="HHH_XRCC3_RpoA"/>
    <property type="match status" value="1"/>
</dbReference>
<dbReference type="InterPro" id="IPR030548">
    <property type="entry name" value="RAD51B"/>
</dbReference>
<dbReference type="EMBL" id="KQ241634">
    <property type="protein sequence ID" value="KNC86817.1"/>
    <property type="molecule type" value="Genomic_DNA"/>
</dbReference>
<keyword evidence="5" id="KW-0539">Nucleus</keyword>
<evidence type="ECO:0000256" key="1">
    <source>
        <dbReference type="ARBA" id="ARBA00004123"/>
    </source>
</evidence>
<dbReference type="Proteomes" id="UP000054560">
    <property type="component" value="Unassembled WGS sequence"/>
</dbReference>
<dbReference type="GO" id="GO:0008094">
    <property type="term" value="F:ATP-dependent activity, acting on DNA"/>
    <property type="evidence" value="ECO:0007669"/>
    <property type="project" value="TreeGrafter"/>
</dbReference>
<reference evidence="7 8" key="1">
    <citation type="submission" date="2011-02" db="EMBL/GenBank/DDBJ databases">
        <title>The Genome Sequence of Sphaeroforma arctica JP610.</title>
        <authorList>
            <consortium name="The Broad Institute Genome Sequencing Platform"/>
            <person name="Russ C."/>
            <person name="Cuomo C."/>
            <person name="Young S.K."/>
            <person name="Zeng Q."/>
            <person name="Gargeya S."/>
            <person name="Alvarado L."/>
            <person name="Berlin A."/>
            <person name="Chapman S.B."/>
            <person name="Chen Z."/>
            <person name="Freedman E."/>
            <person name="Gellesch M."/>
            <person name="Goldberg J."/>
            <person name="Griggs A."/>
            <person name="Gujja S."/>
            <person name="Heilman E."/>
            <person name="Heiman D."/>
            <person name="Howarth C."/>
            <person name="Mehta T."/>
            <person name="Neiman D."/>
            <person name="Pearson M."/>
            <person name="Roberts A."/>
            <person name="Saif S."/>
            <person name="Shea T."/>
            <person name="Shenoy N."/>
            <person name="Sisk P."/>
            <person name="Stolte C."/>
            <person name="Sykes S."/>
            <person name="White J."/>
            <person name="Yandava C."/>
            <person name="Burger G."/>
            <person name="Gray M.W."/>
            <person name="Holland P.W.H."/>
            <person name="King N."/>
            <person name="Lang F.B.F."/>
            <person name="Roger A.J."/>
            <person name="Ruiz-Trillo I."/>
            <person name="Haas B."/>
            <person name="Nusbaum C."/>
            <person name="Birren B."/>
        </authorList>
    </citation>
    <scope>NUCLEOTIDE SEQUENCE [LARGE SCALE GENOMIC DNA]</scope>
    <source>
        <strain evidence="7 8">JP610</strain>
    </source>
</reference>
<dbReference type="InterPro" id="IPR058766">
    <property type="entry name" value="HHH_XRCC3_RAD51B"/>
</dbReference>
<dbReference type="GO" id="GO:0003697">
    <property type="term" value="F:single-stranded DNA binding"/>
    <property type="evidence" value="ECO:0007669"/>
    <property type="project" value="TreeGrafter"/>
</dbReference>
<dbReference type="eggNOG" id="KOG1433">
    <property type="taxonomic scope" value="Eukaryota"/>
</dbReference>
<keyword evidence="3" id="KW-0238">DNA-binding</keyword>
<sequence length="174" mass="18650">MTTRKLQRVNFEWPSVHARLERNKFYTCADVLSISKYELIDQLDIDYHVAESVYNAIALASMPKGTNAATMLAETTYLPIGLGLLDEQLKGGLLSGTLTEVVGPSGAGKTQFCLQSVINAVLGSGVGPDPEQLVPCRIEKFGFAATSAPFLTATAHVAITGRSGVSVGHLRIRE</sequence>
<dbReference type="PANTHER" id="PTHR46456:SF1">
    <property type="entry name" value="DNA REPAIR PROTEIN RAD51 HOMOLOG 2"/>
    <property type="match status" value="1"/>
</dbReference>
<gene>
    <name evidence="7" type="ORF">SARC_01049</name>
</gene>
<keyword evidence="2" id="KW-0227">DNA damage</keyword>
<dbReference type="GO" id="GO:0005657">
    <property type="term" value="C:replication fork"/>
    <property type="evidence" value="ECO:0007669"/>
    <property type="project" value="TreeGrafter"/>
</dbReference>
<comment type="subcellular location">
    <subcellularLocation>
        <location evidence="1">Nucleus</location>
    </subcellularLocation>
</comment>
<dbReference type="RefSeq" id="XP_014160719.1">
    <property type="nucleotide sequence ID" value="XM_014305244.1"/>
</dbReference>
<evidence type="ECO:0000313" key="8">
    <source>
        <dbReference type="Proteomes" id="UP000054560"/>
    </source>
</evidence>
<evidence type="ECO:0000256" key="5">
    <source>
        <dbReference type="ARBA" id="ARBA00023242"/>
    </source>
</evidence>
<dbReference type="PANTHER" id="PTHR46456">
    <property type="entry name" value="DNA REPAIR PROTEIN RAD51 HOMOLOG 2"/>
    <property type="match status" value="1"/>
</dbReference>
<dbReference type="GO" id="GO:0003690">
    <property type="term" value="F:double-stranded DNA binding"/>
    <property type="evidence" value="ECO:0007669"/>
    <property type="project" value="TreeGrafter"/>
</dbReference>
<feature type="domain" description="XRCC3/RAD51 homolog 2 helix-hairpin-helix" evidence="6">
    <location>
        <begin position="14"/>
        <end position="60"/>
    </location>
</feature>
<organism evidence="7 8">
    <name type="scientific">Sphaeroforma arctica JP610</name>
    <dbReference type="NCBI Taxonomy" id="667725"/>
    <lineage>
        <taxon>Eukaryota</taxon>
        <taxon>Ichthyosporea</taxon>
        <taxon>Ichthyophonida</taxon>
        <taxon>Sphaeroforma</taxon>
    </lineage>
</organism>
<dbReference type="SUPFAM" id="SSF52540">
    <property type="entry name" value="P-loop containing nucleoside triphosphate hydrolases"/>
    <property type="match status" value="1"/>
</dbReference>
<evidence type="ECO:0000313" key="7">
    <source>
        <dbReference type="EMBL" id="KNC86817.1"/>
    </source>
</evidence>
<dbReference type="GeneID" id="25901553"/>
<dbReference type="Gene3D" id="3.40.50.300">
    <property type="entry name" value="P-loop containing nucleotide triphosphate hydrolases"/>
    <property type="match status" value="1"/>
</dbReference>
<accession>A0A0L0GCS4</accession>
<protein>
    <recommendedName>
        <fullName evidence="6">XRCC3/RAD51 homolog 2 helix-hairpin-helix domain-containing protein</fullName>
    </recommendedName>
</protein>
<keyword evidence="8" id="KW-1185">Reference proteome</keyword>
<evidence type="ECO:0000256" key="2">
    <source>
        <dbReference type="ARBA" id="ARBA00022763"/>
    </source>
</evidence>
<dbReference type="InterPro" id="IPR027417">
    <property type="entry name" value="P-loop_NTPase"/>
</dbReference>
<proteinExistence type="predicted"/>
<dbReference type="AlphaFoldDB" id="A0A0L0GCS4"/>
<dbReference type="GO" id="GO:0033063">
    <property type="term" value="C:Rad51B-Rad51C-Rad51D-XRCC2 complex"/>
    <property type="evidence" value="ECO:0007669"/>
    <property type="project" value="InterPro"/>
</dbReference>
<name>A0A0L0GCS4_9EUKA</name>
<dbReference type="GO" id="GO:0000400">
    <property type="term" value="F:four-way junction DNA binding"/>
    <property type="evidence" value="ECO:0007669"/>
    <property type="project" value="TreeGrafter"/>
</dbReference>
<dbReference type="GO" id="GO:0000724">
    <property type="term" value="P:double-strand break repair via homologous recombination"/>
    <property type="evidence" value="ECO:0007669"/>
    <property type="project" value="InterPro"/>
</dbReference>